<dbReference type="SUPFAM" id="SSF53807">
    <property type="entry name" value="Helical backbone' metal receptor"/>
    <property type="match status" value="1"/>
</dbReference>
<evidence type="ECO:0000256" key="5">
    <source>
        <dbReference type="SAM" id="Coils"/>
    </source>
</evidence>
<feature type="signal peptide" evidence="7">
    <location>
        <begin position="1"/>
        <end position="20"/>
    </location>
</feature>
<evidence type="ECO:0000256" key="6">
    <source>
        <dbReference type="SAM" id="MobiDB-lite"/>
    </source>
</evidence>
<evidence type="ECO:0000313" key="9">
    <source>
        <dbReference type="EMBL" id="MFB9859586.1"/>
    </source>
</evidence>
<reference evidence="9 10" key="1">
    <citation type="submission" date="2024-09" db="EMBL/GenBank/DDBJ databases">
        <authorList>
            <person name="Sun Q."/>
            <person name="Mori K."/>
        </authorList>
    </citation>
    <scope>NUCLEOTIDE SEQUENCE [LARGE SCALE GENOMIC DNA]</scope>
    <source>
        <strain evidence="9 10">JCM 12822</strain>
    </source>
</reference>
<evidence type="ECO:0000256" key="2">
    <source>
        <dbReference type="ARBA" id="ARBA00008814"/>
    </source>
</evidence>
<protein>
    <submittedName>
        <fullName evidence="9">Siderophore ABC transporter substrate-binding protein</fullName>
    </submittedName>
</protein>
<gene>
    <name evidence="9" type="ORF">ACFFLE_00480</name>
</gene>
<dbReference type="Gene3D" id="3.40.50.1980">
    <property type="entry name" value="Nitrogenase molybdenum iron protein domain"/>
    <property type="match status" value="2"/>
</dbReference>
<feature type="compositionally biased region" description="Acidic residues" evidence="6">
    <location>
        <begin position="52"/>
        <end position="62"/>
    </location>
</feature>
<comment type="caution">
    <text evidence="9">The sequence shown here is derived from an EMBL/GenBank/DDBJ whole genome shotgun (WGS) entry which is preliminary data.</text>
</comment>
<proteinExistence type="inferred from homology"/>
<evidence type="ECO:0000313" key="10">
    <source>
        <dbReference type="Proteomes" id="UP001589740"/>
    </source>
</evidence>
<name>A0ABV5Z0F2_9STAP</name>
<dbReference type="InterPro" id="IPR051313">
    <property type="entry name" value="Bact_iron-sidero_bind"/>
</dbReference>
<dbReference type="InterPro" id="IPR033870">
    <property type="entry name" value="FatB"/>
</dbReference>
<feature type="chain" id="PRO_5046397784" evidence="7">
    <location>
        <begin position="21"/>
        <end position="344"/>
    </location>
</feature>
<evidence type="ECO:0000256" key="7">
    <source>
        <dbReference type="SAM" id="SignalP"/>
    </source>
</evidence>
<keyword evidence="3" id="KW-0813">Transport</keyword>
<dbReference type="Pfam" id="PF01497">
    <property type="entry name" value="Peripla_BP_2"/>
    <property type="match status" value="1"/>
</dbReference>
<keyword evidence="10" id="KW-1185">Reference proteome</keyword>
<evidence type="ECO:0000259" key="8">
    <source>
        <dbReference type="PROSITE" id="PS50983"/>
    </source>
</evidence>
<sequence>MKKFYLLLAIMMIMILAACGNTEGTSEEEAAEGSSSDKETVEVKNNYMISDESSDDEEASEEVSETVEVTKNPESVAVFDYGALSTIDELGEADSVVGLPKGEGTSTIPDQLDKFSDDKYENLGTLKDPNFEKIAELQPEVILISGRQATSQMVSEFEKAAPDAKILYVSPSSENYFDDIRHYTEMLGKIYDKSSEAEALIEDFDAKIEEVKEKAENADESMMFVMANEGELSVFGPGGRYGFLYDNLGIKPSDDETADKGHGQAISYEYINDKNPDIILALDRGSAIGGESSSGDVLDNSVMQNVDAIENDKVVELDAKLWYLASGGVMTTIGQLEEVEQALE</sequence>
<keyword evidence="5" id="KW-0175">Coiled coil</keyword>
<dbReference type="CDD" id="cd01140">
    <property type="entry name" value="FatB"/>
    <property type="match status" value="1"/>
</dbReference>
<feature type="region of interest" description="Disordered" evidence="6">
    <location>
        <begin position="26"/>
        <end position="62"/>
    </location>
</feature>
<dbReference type="InterPro" id="IPR002491">
    <property type="entry name" value="ABC_transptr_periplasmic_BD"/>
</dbReference>
<evidence type="ECO:0000256" key="4">
    <source>
        <dbReference type="ARBA" id="ARBA00022729"/>
    </source>
</evidence>
<dbReference type="Proteomes" id="UP001589740">
    <property type="component" value="Unassembled WGS sequence"/>
</dbReference>
<dbReference type="PANTHER" id="PTHR30532:SF28">
    <property type="entry name" value="PETROBACTIN-BINDING PROTEIN YCLQ"/>
    <property type="match status" value="1"/>
</dbReference>
<feature type="domain" description="Fe/B12 periplasmic-binding" evidence="8">
    <location>
        <begin position="75"/>
        <end position="344"/>
    </location>
</feature>
<dbReference type="EMBL" id="JBHMAH010000001">
    <property type="protein sequence ID" value="MFB9859586.1"/>
    <property type="molecule type" value="Genomic_DNA"/>
</dbReference>
<comment type="similarity">
    <text evidence="2">Belongs to the bacterial solute-binding protein 8 family.</text>
</comment>
<dbReference type="PROSITE" id="PS50983">
    <property type="entry name" value="FE_B12_PBP"/>
    <property type="match status" value="1"/>
</dbReference>
<dbReference type="RefSeq" id="WP_380569222.1">
    <property type="nucleotide sequence ID" value="NZ_JBHMAH010000001.1"/>
</dbReference>
<evidence type="ECO:0000256" key="3">
    <source>
        <dbReference type="ARBA" id="ARBA00022448"/>
    </source>
</evidence>
<keyword evidence="4 7" id="KW-0732">Signal</keyword>
<dbReference type="PANTHER" id="PTHR30532">
    <property type="entry name" value="IRON III DICITRATE-BINDING PERIPLASMIC PROTEIN"/>
    <property type="match status" value="1"/>
</dbReference>
<evidence type="ECO:0000256" key="1">
    <source>
        <dbReference type="ARBA" id="ARBA00004196"/>
    </source>
</evidence>
<feature type="coiled-coil region" evidence="5">
    <location>
        <begin position="194"/>
        <end position="228"/>
    </location>
</feature>
<organism evidence="9 10">
    <name type="scientific">Salinicoccus siamensis</name>
    <dbReference type="NCBI Taxonomy" id="381830"/>
    <lineage>
        <taxon>Bacteria</taxon>
        <taxon>Bacillati</taxon>
        <taxon>Bacillota</taxon>
        <taxon>Bacilli</taxon>
        <taxon>Bacillales</taxon>
        <taxon>Staphylococcaceae</taxon>
        <taxon>Salinicoccus</taxon>
    </lineage>
</organism>
<comment type="subcellular location">
    <subcellularLocation>
        <location evidence="1">Cell envelope</location>
    </subcellularLocation>
</comment>
<dbReference type="PROSITE" id="PS51257">
    <property type="entry name" value="PROKAR_LIPOPROTEIN"/>
    <property type="match status" value="1"/>
</dbReference>
<accession>A0ABV5Z0F2</accession>